<reference evidence="1 2" key="1">
    <citation type="submission" date="2019-01" db="EMBL/GenBank/DDBJ databases">
        <authorList>
            <person name="Chen W.-M."/>
        </authorList>
    </citation>
    <scope>NUCLEOTIDE SEQUENCE [LARGE SCALE GENOMIC DNA]</scope>
    <source>
        <strain evidence="1 2">TER-1</strain>
    </source>
</reference>
<dbReference type="AlphaFoldDB" id="A0A437NTL4"/>
<accession>A0A437NTL4</accession>
<dbReference type="EMBL" id="SACP01000046">
    <property type="protein sequence ID" value="RVU13201.1"/>
    <property type="molecule type" value="Genomic_DNA"/>
</dbReference>
<evidence type="ECO:0000313" key="1">
    <source>
        <dbReference type="EMBL" id="RVU13201.1"/>
    </source>
</evidence>
<comment type="caution">
    <text evidence="1">The sequence shown here is derived from an EMBL/GenBank/DDBJ whole genome shotgun (WGS) entry which is preliminary data.</text>
</comment>
<dbReference type="RefSeq" id="WP_127733959.1">
    <property type="nucleotide sequence ID" value="NZ_SACP01000046.1"/>
</dbReference>
<keyword evidence="2" id="KW-1185">Reference proteome</keyword>
<gene>
    <name evidence="1" type="ORF">EOE48_26900</name>
</gene>
<protein>
    <submittedName>
        <fullName evidence="1">Uncharacterized protein</fullName>
    </submittedName>
</protein>
<dbReference type="OrthoDB" id="9895574at2"/>
<name>A0A437NTL4_9HYPH</name>
<dbReference type="Proteomes" id="UP000286997">
    <property type="component" value="Unassembled WGS sequence"/>
</dbReference>
<evidence type="ECO:0000313" key="2">
    <source>
        <dbReference type="Proteomes" id="UP000286997"/>
    </source>
</evidence>
<sequence length="205" mass="20895">MKTIIDGVTFSASTRALNFSAVAGFDPRRLLAVFNLTRAALLYAPATPGVGYTAFNAVSGVLTLAADTTGHANADTLVVMYDKPGGDASDSKLDELRALLAGVLSVRPPGDQDPVFDHANGVKATINASALLLTVPPGCKYLRISAEGDIVVNTAGGPAVDDGKSVRVVAGLAEVIPVVAGQGVFVLSLTASPIVVRATPLKARA</sequence>
<proteinExistence type="predicted"/>
<organism evidence="1 2">
    <name type="scientific">Methylobacterium oryzihabitans</name>
    <dbReference type="NCBI Taxonomy" id="2499852"/>
    <lineage>
        <taxon>Bacteria</taxon>
        <taxon>Pseudomonadati</taxon>
        <taxon>Pseudomonadota</taxon>
        <taxon>Alphaproteobacteria</taxon>
        <taxon>Hyphomicrobiales</taxon>
        <taxon>Methylobacteriaceae</taxon>
        <taxon>Methylobacterium</taxon>
    </lineage>
</organism>